<comment type="caution">
    <text evidence="9">The sequence shown here is derived from an EMBL/GenBank/DDBJ whole genome shotgun (WGS) entry which is preliminary data.</text>
</comment>
<accession>A0ABP9QYA5</accession>
<keyword evidence="3 7" id="KW-0812">Transmembrane</keyword>
<dbReference type="Proteomes" id="UP001428817">
    <property type="component" value="Unassembled WGS sequence"/>
</dbReference>
<dbReference type="NCBIfam" id="TIGR03954">
    <property type="entry name" value="integ_memb_HG"/>
    <property type="match status" value="1"/>
</dbReference>
<feature type="region of interest" description="Disordered" evidence="6">
    <location>
        <begin position="104"/>
        <end position="137"/>
    </location>
</feature>
<feature type="transmembrane region" description="Helical" evidence="7">
    <location>
        <begin position="12"/>
        <end position="33"/>
    </location>
</feature>
<gene>
    <name evidence="9" type="ORF">GCM10023321_64430</name>
</gene>
<keyword evidence="2" id="KW-1003">Cell membrane</keyword>
<dbReference type="PANTHER" id="PTHR40077:SF2">
    <property type="entry name" value="MEMBRANE PROTEIN"/>
    <property type="match status" value="1"/>
</dbReference>
<dbReference type="InterPro" id="IPR023845">
    <property type="entry name" value="DUF3817_TM"/>
</dbReference>
<feature type="transmembrane region" description="Helical" evidence="7">
    <location>
        <begin position="45"/>
        <end position="67"/>
    </location>
</feature>
<evidence type="ECO:0000259" key="8">
    <source>
        <dbReference type="Pfam" id="PF12823"/>
    </source>
</evidence>
<evidence type="ECO:0000256" key="6">
    <source>
        <dbReference type="SAM" id="MobiDB-lite"/>
    </source>
</evidence>
<keyword evidence="4 7" id="KW-1133">Transmembrane helix</keyword>
<keyword evidence="5 7" id="KW-0472">Membrane</keyword>
<evidence type="ECO:0000256" key="5">
    <source>
        <dbReference type="ARBA" id="ARBA00023136"/>
    </source>
</evidence>
<evidence type="ECO:0000313" key="9">
    <source>
        <dbReference type="EMBL" id="GAA5169227.1"/>
    </source>
</evidence>
<dbReference type="PANTHER" id="PTHR40077">
    <property type="entry name" value="MEMBRANE PROTEIN-RELATED"/>
    <property type="match status" value="1"/>
</dbReference>
<dbReference type="Pfam" id="PF12823">
    <property type="entry name" value="DUF3817"/>
    <property type="match status" value="1"/>
</dbReference>
<comment type="subcellular location">
    <subcellularLocation>
        <location evidence="1">Cell membrane</location>
        <topology evidence="1">Multi-pass membrane protein</topology>
    </subcellularLocation>
</comment>
<proteinExistence type="predicted"/>
<evidence type="ECO:0000256" key="1">
    <source>
        <dbReference type="ARBA" id="ARBA00004651"/>
    </source>
</evidence>
<organism evidence="9 10">
    <name type="scientific">Pseudonocardia eucalypti</name>
    <dbReference type="NCBI Taxonomy" id="648755"/>
    <lineage>
        <taxon>Bacteria</taxon>
        <taxon>Bacillati</taxon>
        <taxon>Actinomycetota</taxon>
        <taxon>Actinomycetes</taxon>
        <taxon>Pseudonocardiales</taxon>
        <taxon>Pseudonocardiaceae</taxon>
        <taxon>Pseudonocardia</taxon>
    </lineage>
</organism>
<evidence type="ECO:0000256" key="7">
    <source>
        <dbReference type="SAM" id="Phobius"/>
    </source>
</evidence>
<evidence type="ECO:0000313" key="10">
    <source>
        <dbReference type="Proteomes" id="UP001428817"/>
    </source>
</evidence>
<protein>
    <recommendedName>
        <fullName evidence="8">DUF3817 domain-containing protein</fullName>
    </recommendedName>
</protein>
<evidence type="ECO:0000256" key="4">
    <source>
        <dbReference type="ARBA" id="ARBA00022989"/>
    </source>
</evidence>
<name>A0ABP9QYA5_9PSEU</name>
<keyword evidence="10" id="KW-1185">Reference proteome</keyword>
<feature type="domain" description="DUF3817" evidence="8">
    <location>
        <begin position="11"/>
        <end position="99"/>
    </location>
</feature>
<sequence length="137" mass="14577">MPVVDSRKIALNAYRVMAYITGIGLVVLVCYAMPMKYIWGDSRPVAVVGAAHGFFYMAYVVCTLVLAERCRWRPVRAVLVALAGTIPFISFVAERKVTKLVKAMGPRGGSAAAGDRAGRGAAGGAERAADQQTDLNA</sequence>
<dbReference type="EMBL" id="BAABJP010000043">
    <property type="protein sequence ID" value="GAA5169227.1"/>
    <property type="molecule type" value="Genomic_DNA"/>
</dbReference>
<reference evidence="10" key="1">
    <citation type="journal article" date="2019" name="Int. J. Syst. Evol. Microbiol.">
        <title>The Global Catalogue of Microorganisms (GCM) 10K type strain sequencing project: providing services to taxonomists for standard genome sequencing and annotation.</title>
        <authorList>
            <consortium name="The Broad Institute Genomics Platform"/>
            <consortium name="The Broad Institute Genome Sequencing Center for Infectious Disease"/>
            <person name="Wu L."/>
            <person name="Ma J."/>
        </authorList>
    </citation>
    <scope>NUCLEOTIDE SEQUENCE [LARGE SCALE GENOMIC DNA]</scope>
    <source>
        <strain evidence="10">JCM 18303</strain>
    </source>
</reference>
<feature type="transmembrane region" description="Helical" evidence="7">
    <location>
        <begin position="73"/>
        <end position="93"/>
    </location>
</feature>
<evidence type="ECO:0000256" key="3">
    <source>
        <dbReference type="ARBA" id="ARBA00022692"/>
    </source>
</evidence>
<evidence type="ECO:0000256" key="2">
    <source>
        <dbReference type="ARBA" id="ARBA00022475"/>
    </source>
</evidence>